<name>A0A6J5KN32_9CAUD</name>
<dbReference type="EMBL" id="LR796264">
    <property type="protein sequence ID" value="CAB4132306.1"/>
    <property type="molecule type" value="Genomic_DNA"/>
</dbReference>
<dbReference type="EMBL" id="LR796201">
    <property type="protein sequence ID" value="CAB4126643.1"/>
    <property type="molecule type" value="Genomic_DNA"/>
</dbReference>
<evidence type="ECO:0000313" key="4">
    <source>
        <dbReference type="EMBL" id="CAB4146644.1"/>
    </source>
</evidence>
<evidence type="ECO:0000313" key="3">
    <source>
        <dbReference type="EMBL" id="CAB4132306.1"/>
    </source>
</evidence>
<gene>
    <name evidence="5" type="ORF">UFOVP1357_5</name>
    <name evidence="1" type="ORF">UFOVP18_9</name>
    <name evidence="3" type="ORF">UFOVP258_2</name>
    <name evidence="4" type="ORF">UFOVP502_52</name>
    <name evidence="2" type="ORF">UFOVP82_11</name>
</gene>
<dbReference type="EMBL" id="LR796149">
    <property type="protein sequence ID" value="CAB4121540.1"/>
    <property type="molecule type" value="Genomic_DNA"/>
</dbReference>
<evidence type="ECO:0000313" key="1">
    <source>
        <dbReference type="EMBL" id="CAB4121540.1"/>
    </source>
</evidence>
<reference evidence="1" key="1">
    <citation type="submission" date="2020-04" db="EMBL/GenBank/DDBJ databases">
        <authorList>
            <person name="Chiriac C."/>
            <person name="Salcher M."/>
            <person name="Ghai R."/>
            <person name="Kavagutti S V."/>
        </authorList>
    </citation>
    <scope>NUCLEOTIDE SEQUENCE</scope>
</reference>
<sequence>MTEYSRIAKGNYTVTGGSLGVTAPNQQLVILPFQPDYVELINWTQATTQATHGIPFAYWDASVSLNSTIVIVNASSTASHTEAVTSNGISTFSGGISLQFGAAQQIVASTKGTTTSFQVTGHGYSVGDTVMFYGLYSTQFTAGMPQMSNVPMTITSITDANNFVVNWNSNNAAYTNLAASPTGAFVKKLLYPFLYEPGVNVITGITTGSTTTIQTATYHNYEIGQEVGFLIPSVWGTTQLNELPNTLIPGQPVYGYVVSITDNWTFVVNINSTGYTAFTTNQAVSTLPGLQFPMVIAAGDVNTGGNNIFAGSPLYPSPRFPTSTSRVSTINGPAIKGAFVNNTSQGFIVGTGHAATDTSAFLGGASGDVMEWRAYLHDFSSP</sequence>
<evidence type="ECO:0000313" key="2">
    <source>
        <dbReference type="EMBL" id="CAB4126643.1"/>
    </source>
</evidence>
<dbReference type="Gene3D" id="2.40.30.20">
    <property type="match status" value="1"/>
</dbReference>
<organism evidence="1">
    <name type="scientific">uncultured Caudovirales phage</name>
    <dbReference type="NCBI Taxonomy" id="2100421"/>
    <lineage>
        <taxon>Viruses</taxon>
        <taxon>Duplodnaviria</taxon>
        <taxon>Heunggongvirae</taxon>
        <taxon>Uroviricota</taxon>
        <taxon>Caudoviricetes</taxon>
        <taxon>Peduoviridae</taxon>
        <taxon>Maltschvirus</taxon>
        <taxon>Maltschvirus maltsch</taxon>
    </lineage>
</organism>
<dbReference type="EMBL" id="LR797304">
    <property type="protein sequence ID" value="CAB4199655.1"/>
    <property type="molecule type" value="Genomic_DNA"/>
</dbReference>
<dbReference type="EMBL" id="LR796468">
    <property type="protein sequence ID" value="CAB4146644.1"/>
    <property type="molecule type" value="Genomic_DNA"/>
</dbReference>
<protein>
    <submittedName>
        <fullName evidence="1">Uncharacterized protein</fullName>
    </submittedName>
</protein>
<evidence type="ECO:0000313" key="5">
    <source>
        <dbReference type="EMBL" id="CAB4199655.1"/>
    </source>
</evidence>
<dbReference type="InterPro" id="IPR023366">
    <property type="entry name" value="ATP_synth_asu-like_sf"/>
</dbReference>
<accession>A0A6J5KN32</accession>
<proteinExistence type="predicted"/>